<dbReference type="PANTHER" id="PTHR43050">
    <property type="entry name" value="SERINE / THREONINE RACEMASE FAMILY MEMBER"/>
    <property type="match status" value="1"/>
</dbReference>
<keyword evidence="15" id="KW-1185">Reference proteome</keyword>
<dbReference type="InterPro" id="IPR036052">
    <property type="entry name" value="TrpB-like_PALP_sf"/>
</dbReference>
<evidence type="ECO:0000313" key="14">
    <source>
        <dbReference type="EMBL" id="MBB5181384.1"/>
    </source>
</evidence>
<dbReference type="InterPro" id="IPR001926">
    <property type="entry name" value="TrpB-like_PALP"/>
</dbReference>
<dbReference type="GO" id="GO:0018114">
    <property type="term" value="F:threonine racemase activity"/>
    <property type="evidence" value="ECO:0007669"/>
    <property type="project" value="TreeGrafter"/>
</dbReference>
<dbReference type="InterPro" id="IPR000634">
    <property type="entry name" value="Ser/Thr_deHydtase_PyrdxlP-BS"/>
</dbReference>
<evidence type="ECO:0000256" key="12">
    <source>
        <dbReference type="ARBA" id="ARBA00031427"/>
    </source>
</evidence>
<feature type="domain" description="Tryptophan synthase beta chain-like PALP" evidence="13">
    <location>
        <begin position="15"/>
        <end position="292"/>
    </location>
</feature>
<sequence>MVDLESVKRAQMNIADIIHRTPILSSEQFDLASGNKVYFKAEHLQKTGSFKIRGAANAVKNAVRDGVASITAASSGNHGQAVAYVAKQLGVQAVIVVPETASRVKVAAIESYGAEVVYCGTTSAHRIPKAQQLAAENNGVYIPPYDHEDIMSGQGTIGLELLEQVEGLDVILVPVGGGGLISGILAAVKNVNPGIKVIGVEPEEANDTWLSLQNGRITSIPESFTIADGLRTSQPGAMTFPVLQQYLDGLLLVSEADIKKTFQFLAERTKQLVEPSSAMAAAPLLFGELKDANLKAAVVLSGGNVDLKELQAILPE</sequence>
<dbReference type="GO" id="GO:0005524">
    <property type="term" value="F:ATP binding"/>
    <property type="evidence" value="ECO:0007669"/>
    <property type="project" value="TreeGrafter"/>
</dbReference>
<dbReference type="AlphaFoldDB" id="A0A7W8CVY0"/>
<organism evidence="14 15">
    <name type="scientific">Planococcus koreensis</name>
    <dbReference type="NCBI Taxonomy" id="112331"/>
    <lineage>
        <taxon>Bacteria</taxon>
        <taxon>Bacillati</taxon>
        <taxon>Bacillota</taxon>
        <taxon>Bacilli</taxon>
        <taxon>Bacillales</taxon>
        <taxon>Caryophanaceae</taxon>
        <taxon>Planococcus</taxon>
    </lineage>
</organism>
<dbReference type="FunFam" id="3.40.50.1100:FF:000005">
    <property type="entry name" value="Threonine dehydratase catabolic"/>
    <property type="match status" value="1"/>
</dbReference>
<dbReference type="SUPFAM" id="SSF53686">
    <property type="entry name" value="Tryptophan synthase beta subunit-like PLP-dependent enzymes"/>
    <property type="match status" value="1"/>
</dbReference>
<dbReference type="GO" id="GO:0004794">
    <property type="term" value="F:threonine deaminase activity"/>
    <property type="evidence" value="ECO:0007669"/>
    <property type="project" value="UniProtKB-EC"/>
</dbReference>
<evidence type="ECO:0000313" key="15">
    <source>
        <dbReference type="Proteomes" id="UP000525923"/>
    </source>
</evidence>
<dbReference type="Proteomes" id="UP000525923">
    <property type="component" value="Unassembled WGS sequence"/>
</dbReference>
<protein>
    <recommendedName>
        <fullName evidence="7">threonine ammonia-lyase</fullName>
        <ecNumber evidence="7">4.3.1.19</ecNumber>
    </recommendedName>
    <alternativeName>
        <fullName evidence="12">Threonine deaminase</fullName>
    </alternativeName>
</protein>
<dbReference type="GO" id="GO:0003941">
    <property type="term" value="F:L-serine ammonia-lyase activity"/>
    <property type="evidence" value="ECO:0007669"/>
    <property type="project" value="TreeGrafter"/>
</dbReference>
<comment type="cofactor">
    <cofactor evidence="5">
        <name>Mg(2+)</name>
        <dbReference type="ChEBI" id="CHEBI:18420"/>
    </cofactor>
</comment>
<keyword evidence="9" id="KW-0663">Pyridoxal phosphate</keyword>
<keyword evidence="8" id="KW-0460">Magnesium</keyword>
<gene>
    <name evidence="14" type="ORF">HNQ44_002849</name>
</gene>
<dbReference type="PROSITE" id="PS00165">
    <property type="entry name" value="DEHYDRATASE_SER_THR"/>
    <property type="match status" value="1"/>
</dbReference>
<evidence type="ECO:0000259" key="13">
    <source>
        <dbReference type="Pfam" id="PF00291"/>
    </source>
</evidence>
<evidence type="ECO:0000256" key="10">
    <source>
        <dbReference type="ARBA" id="ARBA00023239"/>
    </source>
</evidence>
<dbReference type="GO" id="GO:0070179">
    <property type="term" value="P:D-serine biosynthetic process"/>
    <property type="evidence" value="ECO:0007669"/>
    <property type="project" value="TreeGrafter"/>
</dbReference>
<comment type="similarity">
    <text evidence="6">Belongs to the serine/threonine dehydratase family.</text>
</comment>
<evidence type="ECO:0000256" key="1">
    <source>
        <dbReference type="ARBA" id="ARBA00001274"/>
    </source>
</evidence>
<comment type="catalytic activity">
    <reaction evidence="1">
        <text>L-threonine = 2-oxobutanoate + NH4(+)</text>
        <dbReference type="Rhea" id="RHEA:22108"/>
        <dbReference type="ChEBI" id="CHEBI:16763"/>
        <dbReference type="ChEBI" id="CHEBI:28938"/>
        <dbReference type="ChEBI" id="CHEBI:57926"/>
        <dbReference type="EC" id="4.3.1.19"/>
    </reaction>
</comment>
<evidence type="ECO:0000256" key="11">
    <source>
        <dbReference type="ARBA" id="ARBA00025527"/>
    </source>
</evidence>
<accession>A0A7W8CVY0</accession>
<evidence type="ECO:0000256" key="4">
    <source>
        <dbReference type="ARBA" id="ARBA00001936"/>
    </source>
</evidence>
<dbReference type="GO" id="GO:0030378">
    <property type="term" value="F:serine racemase activity"/>
    <property type="evidence" value="ECO:0007669"/>
    <property type="project" value="TreeGrafter"/>
</dbReference>
<evidence type="ECO:0000256" key="5">
    <source>
        <dbReference type="ARBA" id="ARBA00001946"/>
    </source>
</evidence>
<evidence type="ECO:0000256" key="3">
    <source>
        <dbReference type="ARBA" id="ARBA00001933"/>
    </source>
</evidence>
<evidence type="ECO:0000256" key="8">
    <source>
        <dbReference type="ARBA" id="ARBA00022842"/>
    </source>
</evidence>
<comment type="function">
    <text evidence="11">Catalyzes the anaerobic formation of alpha-ketobutyrate and ammonia from threonine in a two-step reaction. The first step involved a dehydration of threonine and a production of enamine intermediates (aminocrotonate), which tautomerizes to its imine form (iminobutyrate). Both intermediates are unstable and short-lived. The second step is the nonenzymatic hydrolysis of the enamine/imine intermediates to form 2-ketobutyrate and free ammonia. In the low water environment of the cell, the second step is accelerated by RidA.</text>
</comment>
<dbReference type="OrthoDB" id="9811476at2"/>
<evidence type="ECO:0000256" key="2">
    <source>
        <dbReference type="ARBA" id="ARBA00001913"/>
    </source>
</evidence>
<keyword evidence="10 14" id="KW-0456">Lyase</keyword>
<evidence type="ECO:0000256" key="6">
    <source>
        <dbReference type="ARBA" id="ARBA00010869"/>
    </source>
</evidence>
<name>A0A7W8CVY0_9BACL</name>
<dbReference type="EC" id="4.3.1.19" evidence="7"/>
<comment type="caution">
    <text evidence="14">The sequence shown here is derived from an EMBL/GenBank/DDBJ whole genome shotgun (WGS) entry which is preliminary data.</text>
</comment>
<comment type="cofactor">
    <cofactor evidence="2">
        <name>Ca(2+)</name>
        <dbReference type="ChEBI" id="CHEBI:29108"/>
    </cofactor>
</comment>
<dbReference type="Pfam" id="PF00291">
    <property type="entry name" value="PALP"/>
    <property type="match status" value="1"/>
</dbReference>
<comment type="cofactor">
    <cofactor evidence="4">
        <name>Mn(2+)</name>
        <dbReference type="ChEBI" id="CHEBI:29035"/>
    </cofactor>
</comment>
<reference evidence="14 15" key="1">
    <citation type="submission" date="2020-08" db="EMBL/GenBank/DDBJ databases">
        <title>Genomic Encyclopedia of Type Strains, Phase IV (KMG-IV): sequencing the most valuable type-strain genomes for metagenomic binning, comparative biology and taxonomic classification.</title>
        <authorList>
            <person name="Goeker M."/>
        </authorList>
    </citation>
    <scope>NUCLEOTIDE SEQUENCE [LARGE SCALE GENOMIC DNA]</scope>
    <source>
        <strain evidence="14 15">DSM 15895</strain>
    </source>
</reference>
<dbReference type="GO" id="GO:0030170">
    <property type="term" value="F:pyridoxal phosphate binding"/>
    <property type="evidence" value="ECO:0007669"/>
    <property type="project" value="InterPro"/>
</dbReference>
<comment type="cofactor">
    <cofactor evidence="3">
        <name>pyridoxal 5'-phosphate</name>
        <dbReference type="ChEBI" id="CHEBI:597326"/>
    </cofactor>
</comment>
<dbReference type="RefSeq" id="WP_135503293.1">
    <property type="nucleotide sequence ID" value="NZ_JACHHE010000008.1"/>
</dbReference>
<evidence type="ECO:0000256" key="7">
    <source>
        <dbReference type="ARBA" id="ARBA00012096"/>
    </source>
</evidence>
<dbReference type="GO" id="GO:0000287">
    <property type="term" value="F:magnesium ion binding"/>
    <property type="evidence" value="ECO:0007669"/>
    <property type="project" value="TreeGrafter"/>
</dbReference>
<evidence type="ECO:0000256" key="9">
    <source>
        <dbReference type="ARBA" id="ARBA00022898"/>
    </source>
</evidence>
<dbReference type="CDD" id="cd01562">
    <property type="entry name" value="Thr-dehyd"/>
    <property type="match status" value="1"/>
</dbReference>
<dbReference type="Gene3D" id="3.40.50.1100">
    <property type="match status" value="2"/>
</dbReference>
<dbReference type="FunFam" id="3.40.50.1100:FF:000007">
    <property type="entry name" value="L-threonine dehydratase catabolic TdcB"/>
    <property type="match status" value="1"/>
</dbReference>
<proteinExistence type="inferred from homology"/>
<dbReference type="PANTHER" id="PTHR43050:SF1">
    <property type="entry name" value="SERINE RACEMASE"/>
    <property type="match status" value="1"/>
</dbReference>
<dbReference type="EMBL" id="JACHHE010000008">
    <property type="protein sequence ID" value="MBB5181384.1"/>
    <property type="molecule type" value="Genomic_DNA"/>
</dbReference>